<name>A0AAV4RBP1_CAEEX</name>
<organism evidence="1 2">
    <name type="scientific">Caerostris extrusa</name>
    <name type="common">Bark spider</name>
    <name type="synonym">Caerostris bankana</name>
    <dbReference type="NCBI Taxonomy" id="172846"/>
    <lineage>
        <taxon>Eukaryota</taxon>
        <taxon>Metazoa</taxon>
        <taxon>Ecdysozoa</taxon>
        <taxon>Arthropoda</taxon>
        <taxon>Chelicerata</taxon>
        <taxon>Arachnida</taxon>
        <taxon>Araneae</taxon>
        <taxon>Araneomorphae</taxon>
        <taxon>Entelegynae</taxon>
        <taxon>Araneoidea</taxon>
        <taxon>Araneidae</taxon>
        <taxon>Caerostris</taxon>
    </lineage>
</organism>
<protein>
    <submittedName>
        <fullName evidence="1">Uncharacterized protein</fullName>
    </submittedName>
</protein>
<sequence length="107" mass="12413">MCFVLQCFFRQMLFKTLEQKLYFVTENNFIRESRIDISWLKANVFTSFQMLITFMVGDLALITSSMSLHHSVNESAFAPAANNSLQMCTCFVRMQFTISCQKKIVLS</sequence>
<dbReference type="Proteomes" id="UP001054945">
    <property type="component" value="Unassembled WGS sequence"/>
</dbReference>
<gene>
    <name evidence="1" type="ORF">CEXT_400601</name>
</gene>
<keyword evidence="2" id="KW-1185">Reference proteome</keyword>
<evidence type="ECO:0000313" key="1">
    <source>
        <dbReference type="EMBL" id="GIY19393.1"/>
    </source>
</evidence>
<dbReference type="EMBL" id="BPLR01007746">
    <property type="protein sequence ID" value="GIY19393.1"/>
    <property type="molecule type" value="Genomic_DNA"/>
</dbReference>
<accession>A0AAV4RBP1</accession>
<comment type="caution">
    <text evidence="1">The sequence shown here is derived from an EMBL/GenBank/DDBJ whole genome shotgun (WGS) entry which is preliminary data.</text>
</comment>
<evidence type="ECO:0000313" key="2">
    <source>
        <dbReference type="Proteomes" id="UP001054945"/>
    </source>
</evidence>
<dbReference type="AlphaFoldDB" id="A0AAV4RBP1"/>
<reference evidence="1 2" key="1">
    <citation type="submission" date="2021-06" db="EMBL/GenBank/DDBJ databases">
        <title>Caerostris extrusa draft genome.</title>
        <authorList>
            <person name="Kono N."/>
            <person name="Arakawa K."/>
        </authorList>
    </citation>
    <scope>NUCLEOTIDE SEQUENCE [LARGE SCALE GENOMIC DNA]</scope>
</reference>
<proteinExistence type="predicted"/>